<evidence type="ECO:0000256" key="4">
    <source>
        <dbReference type="ARBA" id="ARBA00023015"/>
    </source>
</evidence>
<evidence type="ECO:0000256" key="3">
    <source>
        <dbReference type="ARBA" id="ARBA00022458"/>
    </source>
</evidence>
<dbReference type="SUPFAM" id="SSF53850">
    <property type="entry name" value="Periplasmic binding protein-like II"/>
    <property type="match status" value="1"/>
</dbReference>
<evidence type="ECO:0000256" key="1">
    <source>
        <dbReference type="ARBA" id="ARBA00003502"/>
    </source>
</evidence>
<comment type="caution">
    <text evidence="8">The sequence shown here is derived from an EMBL/GenBank/DDBJ whole genome shotgun (WGS) entry which is preliminary data.</text>
</comment>
<comment type="similarity">
    <text evidence="2">Belongs to the LysR transcriptional regulatory family.</text>
</comment>
<keyword evidence="6" id="KW-0804">Transcription</keyword>
<dbReference type="PANTHER" id="PTHR30118">
    <property type="entry name" value="HTH-TYPE TRANSCRIPTIONAL REGULATOR LEUO-RELATED"/>
    <property type="match status" value="1"/>
</dbReference>
<dbReference type="STRING" id="1803665.GCA_001641335_05920"/>
<keyword evidence="4" id="KW-0805">Transcription regulation</keyword>
<dbReference type="Proteomes" id="UP000319949">
    <property type="component" value="Unassembled WGS sequence"/>
</dbReference>
<dbReference type="PANTHER" id="PTHR30118:SF15">
    <property type="entry name" value="TRANSCRIPTIONAL REGULATORY PROTEIN"/>
    <property type="match status" value="1"/>
</dbReference>
<proteinExistence type="inferred from homology"/>
<dbReference type="InterPro" id="IPR005119">
    <property type="entry name" value="LysR_subst-bd"/>
</dbReference>
<dbReference type="GO" id="GO:0003677">
    <property type="term" value="F:DNA binding"/>
    <property type="evidence" value="ECO:0007669"/>
    <property type="project" value="UniProtKB-KW"/>
</dbReference>
<keyword evidence="9" id="KW-1185">Reference proteome</keyword>
<dbReference type="InterPro" id="IPR050389">
    <property type="entry name" value="LysR-type_TF"/>
</dbReference>
<keyword evidence="3" id="KW-0536">Nodulation</keyword>
<evidence type="ECO:0000313" key="8">
    <source>
        <dbReference type="EMBL" id="TWA99750.1"/>
    </source>
</evidence>
<dbReference type="PRINTS" id="PR00039">
    <property type="entry name" value="HTHLYSR"/>
</dbReference>
<evidence type="ECO:0000256" key="2">
    <source>
        <dbReference type="ARBA" id="ARBA00009437"/>
    </source>
</evidence>
<dbReference type="Gene3D" id="3.40.190.10">
    <property type="entry name" value="Periplasmic binding protein-like II"/>
    <property type="match status" value="2"/>
</dbReference>
<evidence type="ECO:0000256" key="5">
    <source>
        <dbReference type="ARBA" id="ARBA00023125"/>
    </source>
</evidence>
<evidence type="ECO:0000259" key="7">
    <source>
        <dbReference type="PROSITE" id="PS50931"/>
    </source>
</evidence>
<dbReference type="Gene3D" id="1.10.10.10">
    <property type="entry name" value="Winged helix-like DNA-binding domain superfamily/Winged helix DNA-binding domain"/>
    <property type="match status" value="1"/>
</dbReference>
<protein>
    <submittedName>
        <fullName evidence="8">LysR family transcriptional regulator</fullName>
    </submittedName>
</protein>
<dbReference type="GO" id="GO:0003700">
    <property type="term" value="F:DNA-binding transcription factor activity"/>
    <property type="evidence" value="ECO:0007669"/>
    <property type="project" value="InterPro"/>
</dbReference>
<sequence length="325" mass="36284">MGARSGWRQSSFPITIISMRDIRTLDLNLLKAFNALIEERNVTRAAARLALTQSAMSGTLMRLRDSFDDPLFVRTQRGIVPTARALELAAPVKRVLDDVEALLKPRAFEPAAASFKLSLAATDYALRAVVVPFLAALRARAPHIRVAVRPIDDDRLRSQFERGDLDLALLTPETTPPDLHVRRLFEEQYVCAMRRDHPDAKRRTLSLDRFCALDHALVSYAGDSFAGTTDTALARLGRRRRVSLSVASFLVLPEVLRATDLIAVAPRRLVAGIDGLTLLKPPLDIPGFAKIAAWHDRTHRDPGHRWIRALLFETSGVKTRREKPP</sequence>
<comment type="function">
    <text evidence="1">NodD regulates the expression of the nodABCFE genes which encode other nodulation proteins. NodD is also a negative regulator of its own expression. Binds flavonoids as inducers.</text>
</comment>
<reference evidence="8 9" key="1">
    <citation type="submission" date="2019-06" db="EMBL/GenBank/DDBJ databases">
        <title>Genomic Encyclopedia of Type Strains, Phase IV (KMG-V): Genome sequencing to study the core and pangenomes of soil and plant-associated prokaryotes.</title>
        <authorList>
            <person name="Whitman W."/>
        </authorList>
    </citation>
    <scope>NUCLEOTIDE SEQUENCE [LARGE SCALE GENOMIC DNA]</scope>
    <source>
        <strain evidence="8 9">BR 510</strain>
    </source>
</reference>
<evidence type="ECO:0000313" key="9">
    <source>
        <dbReference type="Proteomes" id="UP000319949"/>
    </source>
</evidence>
<dbReference type="Pfam" id="PF03466">
    <property type="entry name" value="LysR_substrate"/>
    <property type="match status" value="1"/>
</dbReference>
<dbReference type="InterPro" id="IPR000847">
    <property type="entry name" value="LysR_HTH_N"/>
</dbReference>
<dbReference type="InterPro" id="IPR036390">
    <property type="entry name" value="WH_DNA-bd_sf"/>
</dbReference>
<dbReference type="PROSITE" id="PS50931">
    <property type="entry name" value="HTH_LYSR"/>
    <property type="match status" value="1"/>
</dbReference>
<accession>A0A560DRL2</accession>
<dbReference type="SUPFAM" id="SSF46785">
    <property type="entry name" value="Winged helix' DNA-binding domain"/>
    <property type="match status" value="1"/>
</dbReference>
<organism evidence="8 9">
    <name type="scientific">Bradyrhizobium stylosanthis</name>
    <dbReference type="NCBI Taxonomy" id="1803665"/>
    <lineage>
        <taxon>Bacteria</taxon>
        <taxon>Pseudomonadati</taxon>
        <taxon>Pseudomonadota</taxon>
        <taxon>Alphaproteobacteria</taxon>
        <taxon>Hyphomicrobiales</taxon>
        <taxon>Nitrobacteraceae</taxon>
        <taxon>Bradyrhizobium</taxon>
    </lineage>
</organism>
<dbReference type="EMBL" id="VITK01000004">
    <property type="protein sequence ID" value="TWA99750.1"/>
    <property type="molecule type" value="Genomic_DNA"/>
</dbReference>
<evidence type="ECO:0000256" key="6">
    <source>
        <dbReference type="ARBA" id="ARBA00023163"/>
    </source>
</evidence>
<dbReference type="AlphaFoldDB" id="A0A560DRL2"/>
<dbReference type="Pfam" id="PF00126">
    <property type="entry name" value="HTH_1"/>
    <property type="match status" value="1"/>
</dbReference>
<keyword evidence="5" id="KW-0238">DNA-binding</keyword>
<name>A0A560DRL2_9BRAD</name>
<gene>
    <name evidence="8" type="ORF">FBZ96_104726</name>
</gene>
<feature type="domain" description="HTH lysR-type" evidence="7">
    <location>
        <begin position="25"/>
        <end position="82"/>
    </location>
</feature>
<dbReference type="InterPro" id="IPR036388">
    <property type="entry name" value="WH-like_DNA-bd_sf"/>
</dbReference>